<proteinExistence type="predicted"/>
<protein>
    <recommendedName>
        <fullName evidence="5">TOG domain-containing protein</fullName>
    </recommendedName>
</protein>
<organism evidence="3 4">
    <name type="scientific">Streblomastix strix</name>
    <dbReference type="NCBI Taxonomy" id="222440"/>
    <lineage>
        <taxon>Eukaryota</taxon>
        <taxon>Metamonada</taxon>
        <taxon>Preaxostyla</taxon>
        <taxon>Oxymonadida</taxon>
        <taxon>Streblomastigidae</taxon>
        <taxon>Streblomastix</taxon>
    </lineage>
</organism>
<dbReference type="Proteomes" id="UP000324800">
    <property type="component" value="Unassembled WGS sequence"/>
</dbReference>
<sequence>MQPLIDLRSIIDSIHADQDEGELETALHQVANFVQVEQIDRDEEVASQTTEQITNIYCQVKSDQLKSLCVSIMASVAQQSQLLSNVTALEILCLALFELMLARSKRISDTARRSLDTIASKIASKQFTAARSAIIRKATNSISLVIQPTHTFEWHSLTNALKLLLEISKKGIKFWKIPESQELLAVLYKVKESNQQEMKQQENETEQKIINEKLNIDNKCEKYDDYEEETSEESEIRDFYINLQFLLSHLELKQVKCEQFIDSQFLHNIYGIDNDEELQKAKKEKDQMEFELKSERLSLIEQQNILQEQIKLEKKLNGMKTTELENAIKQKQQAEEQKRTIDEELNKKDEQISNLSKNLQKEEELRHEAEF</sequence>
<dbReference type="EMBL" id="SNRW01002227">
    <property type="protein sequence ID" value="KAA6393449.1"/>
    <property type="molecule type" value="Genomic_DNA"/>
</dbReference>
<name>A0A5J4WGM9_9EUKA</name>
<accession>A0A5J4WGM9</accession>
<feature type="compositionally biased region" description="Basic and acidic residues" evidence="2">
    <location>
        <begin position="359"/>
        <end position="371"/>
    </location>
</feature>
<keyword evidence="1" id="KW-0175">Coiled coil</keyword>
<feature type="coiled-coil region" evidence="1">
    <location>
        <begin position="184"/>
        <end position="229"/>
    </location>
</feature>
<feature type="region of interest" description="Disordered" evidence="2">
    <location>
        <begin position="342"/>
        <end position="371"/>
    </location>
</feature>
<feature type="compositionally biased region" description="Basic and acidic residues" evidence="2">
    <location>
        <begin position="342"/>
        <end position="351"/>
    </location>
</feature>
<reference evidence="3 4" key="1">
    <citation type="submission" date="2019-03" db="EMBL/GenBank/DDBJ databases">
        <title>Single cell metagenomics reveals metabolic interactions within the superorganism composed of flagellate Streblomastix strix and complex community of Bacteroidetes bacteria on its surface.</title>
        <authorList>
            <person name="Treitli S.C."/>
            <person name="Kolisko M."/>
            <person name="Husnik F."/>
            <person name="Keeling P."/>
            <person name="Hampl V."/>
        </authorList>
    </citation>
    <scope>NUCLEOTIDE SEQUENCE [LARGE SCALE GENOMIC DNA]</scope>
    <source>
        <strain evidence="3">ST1C</strain>
    </source>
</reference>
<evidence type="ECO:0000256" key="2">
    <source>
        <dbReference type="SAM" id="MobiDB-lite"/>
    </source>
</evidence>
<dbReference type="AlphaFoldDB" id="A0A5J4WGM9"/>
<evidence type="ECO:0000256" key="1">
    <source>
        <dbReference type="SAM" id="Coils"/>
    </source>
</evidence>
<comment type="caution">
    <text evidence="3">The sequence shown here is derived from an EMBL/GenBank/DDBJ whole genome shotgun (WGS) entry which is preliminary data.</text>
</comment>
<evidence type="ECO:0000313" key="4">
    <source>
        <dbReference type="Proteomes" id="UP000324800"/>
    </source>
</evidence>
<evidence type="ECO:0000313" key="3">
    <source>
        <dbReference type="EMBL" id="KAA6393449.1"/>
    </source>
</evidence>
<gene>
    <name evidence="3" type="ORF">EZS28_011027</name>
</gene>
<evidence type="ECO:0008006" key="5">
    <source>
        <dbReference type="Google" id="ProtNLM"/>
    </source>
</evidence>